<dbReference type="InterPro" id="IPR007052">
    <property type="entry name" value="CS_dom"/>
</dbReference>
<sequence length="736" mass="85234">MNILDLPDEMLLAIFNKMNMIDVLYSLVGVNQRLDQLIFDPLYICHLNVRVNSLLNSNSNIANHILDRICEKIIPWVHHKITKLTAQPLSIERILYRMNYPQLHFVSLVDFGQAILVQHLTGDTILRRLFINQITHLNAEINDDTTRELSDENNSNIFELILSLGKCLIDLTFSQSFRDREFEVPTLNITSTGCVSLTLTKLKIKVNTFDDCLYVLDGRLQCLSTLIIDIFEIFDSSAIIDNTKKLPKLICFSLTSKCYTKFYENGIVSLLRRISNLEELTLFLSIERTEPSYVDGIQLHDEVLIFMPQLNKLTFSIHTLVINKYVTIDLPSNDDIQHSFIKRKYQSVGSYADDKFTNSESRCHIYSLPYQFDTFLHLANCFQGGIFDKVRSLAMTDQRPFEHELFDKISRDFPFLQELIVLNSKPQKNKQRTSKLITFFHLVKLDLQNVHIDYVEQFLLETNTCLPRLKKLDIEYEQLAIVTNNFTNGAARYNCSQLRRIVMHEPYICGENFHSYFPLLNNTEQMSIEYTEDCFVVKSERIDNKKQPPPQTMSQLSAAKQLIEKKQEEEIKQIMVLINAYHNQQDAVNKGLSANQIKTSTDDHAWQLTKSYQLGLEVNDLEGKAMKIENEIMQKSSAIVGDNTPVYLPAFEIKSWCNQTDSTVTIKVPIKDLTAERIEVSIKDTNVIVLIKTSSLKFHYSIQFNLIHYINPIESSYNIADEHIEIKLCKRELITW</sequence>
<feature type="domain" description="F-box" evidence="1">
    <location>
        <begin position="1"/>
        <end position="47"/>
    </location>
</feature>
<dbReference type="EMBL" id="CAJOBS010003358">
    <property type="protein sequence ID" value="CAF4853858.1"/>
    <property type="molecule type" value="Genomic_DNA"/>
</dbReference>
<gene>
    <name evidence="3" type="ORF">TOA249_LOCUS27112</name>
</gene>
<evidence type="ECO:0000259" key="1">
    <source>
        <dbReference type="PROSITE" id="PS50181"/>
    </source>
</evidence>
<accession>A0A821S718</accession>
<evidence type="ECO:0000259" key="2">
    <source>
        <dbReference type="PROSITE" id="PS51203"/>
    </source>
</evidence>
<dbReference type="Gene3D" id="2.60.40.790">
    <property type="match status" value="1"/>
</dbReference>
<evidence type="ECO:0000313" key="3">
    <source>
        <dbReference type="EMBL" id="CAF4853858.1"/>
    </source>
</evidence>
<protein>
    <recommendedName>
        <fullName evidence="5">CS domain-containing protein</fullName>
    </recommendedName>
</protein>
<dbReference type="AlphaFoldDB" id="A0A821S718"/>
<comment type="caution">
    <text evidence="3">The sequence shown here is derived from an EMBL/GenBank/DDBJ whole genome shotgun (WGS) entry which is preliminary data.</text>
</comment>
<evidence type="ECO:0008006" key="5">
    <source>
        <dbReference type="Google" id="ProtNLM"/>
    </source>
</evidence>
<dbReference type="InterPro" id="IPR008978">
    <property type="entry name" value="HSP20-like_chaperone"/>
</dbReference>
<feature type="domain" description="CS" evidence="2">
    <location>
        <begin position="649"/>
        <end position="736"/>
    </location>
</feature>
<dbReference type="Pfam" id="PF04969">
    <property type="entry name" value="CS"/>
    <property type="match status" value="1"/>
</dbReference>
<reference evidence="3" key="1">
    <citation type="submission" date="2021-02" db="EMBL/GenBank/DDBJ databases">
        <authorList>
            <person name="Nowell W R."/>
        </authorList>
    </citation>
    <scope>NUCLEOTIDE SEQUENCE</scope>
</reference>
<dbReference type="Proteomes" id="UP000663838">
    <property type="component" value="Unassembled WGS sequence"/>
</dbReference>
<name>A0A821S718_9BILA</name>
<dbReference type="PROSITE" id="PS51203">
    <property type="entry name" value="CS"/>
    <property type="match status" value="1"/>
</dbReference>
<dbReference type="InterPro" id="IPR001810">
    <property type="entry name" value="F-box_dom"/>
</dbReference>
<dbReference type="SUPFAM" id="SSF49764">
    <property type="entry name" value="HSP20-like chaperones"/>
    <property type="match status" value="1"/>
</dbReference>
<dbReference type="PROSITE" id="PS50181">
    <property type="entry name" value="FBOX"/>
    <property type="match status" value="1"/>
</dbReference>
<organism evidence="3 4">
    <name type="scientific">Rotaria socialis</name>
    <dbReference type="NCBI Taxonomy" id="392032"/>
    <lineage>
        <taxon>Eukaryota</taxon>
        <taxon>Metazoa</taxon>
        <taxon>Spiralia</taxon>
        <taxon>Gnathifera</taxon>
        <taxon>Rotifera</taxon>
        <taxon>Eurotatoria</taxon>
        <taxon>Bdelloidea</taxon>
        <taxon>Philodinida</taxon>
        <taxon>Philodinidae</taxon>
        <taxon>Rotaria</taxon>
    </lineage>
</organism>
<proteinExistence type="predicted"/>
<evidence type="ECO:0000313" key="4">
    <source>
        <dbReference type="Proteomes" id="UP000663838"/>
    </source>
</evidence>